<sequence length="643" mass="67434">MAGSQCGSALSEDNSELTELRHANEALFETKGDKDKKFDGEGRPEERDDGSSVAGRSVGNESSTSDLLPLPVVAEHDDPSSGGSRGSAAHGESSLPARRSISSYDVVDDFGRGRDEADTPGGPLSPPPPPGEDTGRDAASPQDRTRDGRGYPLPPGLVGAGNNNGGGNDDGSADTHSDLDSKITFDSTGLPRTPARAASIEECMTVRDARMESEFGSEALPATKYMPIVSRSEGAGGRSGGGGTGDDDEETTISLLEGPPAGHRGGGLMSGGGGLDVSDQSGAALQDGSHGMGGKKPSGKLLATEEQAPLEVRRLELEEDHGVRRVDLVPARGHRRGELVAVDEGVRGRGRDEAGGWDFRPGRTTGGRQRGMARVARRRERHVHAVRPAVARPQPPPVGRTVAPPLVRTVGRAVVRTERGTDPHGRPHRRPVRRPVLLAVPVVEAHGGVQAERTAVGVPEPRAVGRAVPHDRAVDSAVGAPLVDLLAEQRALRAAQHVAVPHPIALVGPHGGAPRGPNHGHGQVDPRPERRGPAVRRGRAGGTHREPRGRDTRRRLGEPERRQRGEGGEHTYHQRAVAVGPGVGGVGRGPVRVRGGAGLRPEADGAGVREDGGEGAPVLHGRDVRRRHRERLQGDVHRPGRGL</sequence>
<feature type="compositionally biased region" description="Basic and acidic residues" evidence="1">
    <location>
        <begin position="23"/>
        <end position="50"/>
    </location>
</feature>
<reference evidence="2 3" key="1">
    <citation type="journal article" date="2012" name="Genome Biol.">
        <title>Genome and low-iron response of an oceanic diatom adapted to chronic iron limitation.</title>
        <authorList>
            <person name="Lommer M."/>
            <person name="Specht M."/>
            <person name="Roy A.S."/>
            <person name="Kraemer L."/>
            <person name="Andreson R."/>
            <person name="Gutowska M.A."/>
            <person name="Wolf J."/>
            <person name="Bergner S.V."/>
            <person name="Schilhabel M.B."/>
            <person name="Klostermeier U.C."/>
            <person name="Beiko R.G."/>
            <person name="Rosenstiel P."/>
            <person name="Hippler M."/>
            <person name="Laroche J."/>
        </authorList>
    </citation>
    <scope>NUCLEOTIDE SEQUENCE [LARGE SCALE GENOMIC DNA]</scope>
    <source>
        <strain evidence="2 3">CCMP1005</strain>
    </source>
</reference>
<feature type="compositionally biased region" description="Basic and acidic residues" evidence="1">
    <location>
        <begin position="631"/>
        <end position="643"/>
    </location>
</feature>
<dbReference type="Proteomes" id="UP000266841">
    <property type="component" value="Unassembled WGS sequence"/>
</dbReference>
<feature type="compositionally biased region" description="Gly residues" evidence="1">
    <location>
        <begin position="158"/>
        <end position="169"/>
    </location>
</feature>
<proteinExistence type="predicted"/>
<protein>
    <submittedName>
        <fullName evidence="2">Uncharacterized protein</fullName>
    </submittedName>
</protein>
<feature type="compositionally biased region" description="Basic and acidic residues" evidence="1">
    <location>
        <begin position="543"/>
        <end position="572"/>
    </location>
</feature>
<evidence type="ECO:0000256" key="1">
    <source>
        <dbReference type="SAM" id="MobiDB-lite"/>
    </source>
</evidence>
<feature type="non-terminal residue" evidence="2">
    <location>
        <position position="643"/>
    </location>
</feature>
<feature type="compositionally biased region" description="Gly residues" evidence="1">
    <location>
        <begin position="263"/>
        <end position="275"/>
    </location>
</feature>
<dbReference type="EMBL" id="AGNL01030252">
    <property type="protein sequence ID" value="EJK56874.1"/>
    <property type="molecule type" value="Genomic_DNA"/>
</dbReference>
<feature type="region of interest" description="Disordered" evidence="1">
    <location>
        <begin position="504"/>
        <end position="643"/>
    </location>
</feature>
<name>K0RWN7_THAOC</name>
<feature type="compositionally biased region" description="Low complexity" evidence="1">
    <location>
        <begin position="80"/>
        <end position="94"/>
    </location>
</feature>
<evidence type="ECO:0000313" key="2">
    <source>
        <dbReference type="EMBL" id="EJK56874.1"/>
    </source>
</evidence>
<evidence type="ECO:0000313" key="3">
    <source>
        <dbReference type="Proteomes" id="UP000266841"/>
    </source>
</evidence>
<feature type="compositionally biased region" description="Basic and acidic residues" evidence="1">
    <location>
        <begin position="173"/>
        <end position="183"/>
    </location>
</feature>
<feature type="compositionally biased region" description="Basic and acidic residues" evidence="1">
    <location>
        <begin position="522"/>
        <end position="532"/>
    </location>
</feature>
<feature type="compositionally biased region" description="Gly residues" evidence="1">
    <location>
        <begin position="234"/>
        <end position="244"/>
    </location>
</feature>
<feature type="region of interest" description="Disordered" evidence="1">
    <location>
        <begin position="23"/>
        <end position="197"/>
    </location>
</feature>
<dbReference type="AlphaFoldDB" id="K0RWN7"/>
<comment type="caution">
    <text evidence="2">The sequence shown here is derived from an EMBL/GenBank/DDBJ whole genome shotgun (WGS) entry which is preliminary data.</text>
</comment>
<keyword evidence="3" id="KW-1185">Reference proteome</keyword>
<feature type="compositionally biased region" description="Basic and acidic residues" evidence="1">
    <location>
        <begin position="601"/>
        <end position="612"/>
    </location>
</feature>
<feature type="region of interest" description="Disordered" evidence="1">
    <location>
        <begin position="226"/>
        <end position="300"/>
    </location>
</feature>
<gene>
    <name evidence="2" type="ORF">THAOC_23148</name>
</gene>
<organism evidence="2 3">
    <name type="scientific">Thalassiosira oceanica</name>
    <name type="common">Marine diatom</name>
    <dbReference type="NCBI Taxonomy" id="159749"/>
    <lineage>
        <taxon>Eukaryota</taxon>
        <taxon>Sar</taxon>
        <taxon>Stramenopiles</taxon>
        <taxon>Ochrophyta</taxon>
        <taxon>Bacillariophyta</taxon>
        <taxon>Coscinodiscophyceae</taxon>
        <taxon>Thalassiosirophycidae</taxon>
        <taxon>Thalassiosirales</taxon>
        <taxon>Thalassiosiraceae</taxon>
        <taxon>Thalassiosira</taxon>
    </lineage>
</organism>
<accession>K0RWN7</accession>